<keyword evidence="1" id="KW-0732">Signal</keyword>
<evidence type="ECO:0000256" key="1">
    <source>
        <dbReference type="SAM" id="SignalP"/>
    </source>
</evidence>
<protein>
    <submittedName>
        <fullName evidence="2">Uncharacterized protein</fullName>
    </submittedName>
</protein>
<feature type="signal peptide" evidence="1">
    <location>
        <begin position="1"/>
        <end position="21"/>
    </location>
</feature>
<name>A0AAW8M2K7_AGRTU</name>
<evidence type="ECO:0000313" key="3">
    <source>
        <dbReference type="Proteomes" id="UP001265315"/>
    </source>
</evidence>
<reference evidence="2" key="1">
    <citation type="submission" date="2023-07" db="EMBL/GenBank/DDBJ databases">
        <title>Sorghum-associated microbial communities from plants grown in Nebraska, USA.</title>
        <authorList>
            <person name="Schachtman D."/>
        </authorList>
    </citation>
    <scope>NUCLEOTIDE SEQUENCE</scope>
    <source>
        <strain evidence="2">1457</strain>
    </source>
</reference>
<proteinExistence type="predicted"/>
<gene>
    <name evidence="2" type="ORF">J2W61_005455</name>
</gene>
<accession>A0AAW8M2K7</accession>
<sequence>MTRIAVATLVAFMMFATSGSAAWFARLDSGDRLAITGIATDKDGVSSTVTLTCADGWFAIEVLTRSNAQLVDLSSYSGTKVAISYKVRGGEVKKMQVEGVPKLVAGGILGIVSDLSVEQSRAVFASIARGYPLDIEIAHPDLIYDVGRKHIAAENFSQATIAISDHCQGLKSTG</sequence>
<organism evidence="2 3">
    <name type="scientific">Agrobacterium tumefaciens</name>
    <dbReference type="NCBI Taxonomy" id="358"/>
    <lineage>
        <taxon>Bacteria</taxon>
        <taxon>Pseudomonadati</taxon>
        <taxon>Pseudomonadota</taxon>
        <taxon>Alphaproteobacteria</taxon>
        <taxon>Hyphomicrobiales</taxon>
        <taxon>Rhizobiaceae</taxon>
        <taxon>Rhizobium/Agrobacterium group</taxon>
        <taxon>Agrobacterium</taxon>
        <taxon>Agrobacterium tumefaciens complex</taxon>
    </lineage>
</organism>
<dbReference type="Proteomes" id="UP001265315">
    <property type="component" value="Unassembled WGS sequence"/>
</dbReference>
<evidence type="ECO:0000313" key="2">
    <source>
        <dbReference type="EMBL" id="MDR6705580.1"/>
    </source>
</evidence>
<dbReference type="RefSeq" id="WP_112277468.1">
    <property type="nucleotide sequence ID" value="NZ_CP048492.1"/>
</dbReference>
<dbReference type="EMBL" id="JAVDSW010000013">
    <property type="protein sequence ID" value="MDR6705580.1"/>
    <property type="molecule type" value="Genomic_DNA"/>
</dbReference>
<comment type="caution">
    <text evidence="2">The sequence shown here is derived from an EMBL/GenBank/DDBJ whole genome shotgun (WGS) entry which is preliminary data.</text>
</comment>
<feature type="chain" id="PRO_5044015500" evidence="1">
    <location>
        <begin position="22"/>
        <end position="174"/>
    </location>
</feature>
<dbReference type="AlphaFoldDB" id="A0AAW8M2K7"/>